<dbReference type="AlphaFoldDB" id="A0A382ID72"/>
<dbReference type="EMBL" id="UINC01066481">
    <property type="protein sequence ID" value="SVB97239.1"/>
    <property type="molecule type" value="Genomic_DNA"/>
</dbReference>
<sequence>MATGLLKLWLDVGSLIYQKCTL</sequence>
<accession>A0A382ID72</accession>
<protein>
    <submittedName>
        <fullName evidence="1">Uncharacterized protein</fullName>
    </submittedName>
</protein>
<name>A0A382ID72_9ZZZZ</name>
<gene>
    <name evidence="1" type="ORF">METZ01_LOCUS250093</name>
</gene>
<reference evidence="1" key="1">
    <citation type="submission" date="2018-05" db="EMBL/GenBank/DDBJ databases">
        <authorList>
            <person name="Lanie J.A."/>
            <person name="Ng W.-L."/>
            <person name="Kazmierczak K.M."/>
            <person name="Andrzejewski T.M."/>
            <person name="Davidsen T.M."/>
            <person name="Wayne K.J."/>
            <person name="Tettelin H."/>
            <person name="Glass J.I."/>
            <person name="Rusch D."/>
            <person name="Podicherti R."/>
            <person name="Tsui H.-C.T."/>
            <person name="Winkler M.E."/>
        </authorList>
    </citation>
    <scope>NUCLEOTIDE SEQUENCE</scope>
</reference>
<proteinExistence type="predicted"/>
<organism evidence="1">
    <name type="scientific">marine metagenome</name>
    <dbReference type="NCBI Taxonomy" id="408172"/>
    <lineage>
        <taxon>unclassified sequences</taxon>
        <taxon>metagenomes</taxon>
        <taxon>ecological metagenomes</taxon>
    </lineage>
</organism>
<evidence type="ECO:0000313" key="1">
    <source>
        <dbReference type="EMBL" id="SVB97239.1"/>
    </source>
</evidence>